<dbReference type="EMBL" id="JAWDGP010001383">
    <property type="protein sequence ID" value="KAK3792238.1"/>
    <property type="molecule type" value="Genomic_DNA"/>
</dbReference>
<protein>
    <submittedName>
        <fullName evidence="1">Uncharacterized protein</fullName>
    </submittedName>
</protein>
<dbReference type="AlphaFoldDB" id="A0AAE1E472"/>
<evidence type="ECO:0000313" key="2">
    <source>
        <dbReference type="Proteomes" id="UP001283361"/>
    </source>
</evidence>
<reference evidence="1" key="1">
    <citation type="journal article" date="2023" name="G3 (Bethesda)">
        <title>A reference genome for the long-term kleptoplast-retaining sea slug Elysia crispata morphotype clarki.</title>
        <authorList>
            <person name="Eastman K.E."/>
            <person name="Pendleton A.L."/>
            <person name="Shaikh M.A."/>
            <person name="Suttiyut T."/>
            <person name="Ogas R."/>
            <person name="Tomko P."/>
            <person name="Gavelis G."/>
            <person name="Widhalm J.R."/>
            <person name="Wisecaver J.H."/>
        </authorList>
    </citation>
    <scope>NUCLEOTIDE SEQUENCE</scope>
    <source>
        <strain evidence="1">ECLA1</strain>
    </source>
</reference>
<proteinExistence type="predicted"/>
<keyword evidence="2" id="KW-1185">Reference proteome</keyword>
<organism evidence="1 2">
    <name type="scientific">Elysia crispata</name>
    <name type="common">lettuce slug</name>
    <dbReference type="NCBI Taxonomy" id="231223"/>
    <lineage>
        <taxon>Eukaryota</taxon>
        <taxon>Metazoa</taxon>
        <taxon>Spiralia</taxon>
        <taxon>Lophotrochozoa</taxon>
        <taxon>Mollusca</taxon>
        <taxon>Gastropoda</taxon>
        <taxon>Heterobranchia</taxon>
        <taxon>Euthyneura</taxon>
        <taxon>Panpulmonata</taxon>
        <taxon>Sacoglossa</taxon>
        <taxon>Placobranchoidea</taxon>
        <taxon>Plakobranchidae</taxon>
        <taxon>Elysia</taxon>
    </lineage>
</organism>
<evidence type="ECO:0000313" key="1">
    <source>
        <dbReference type="EMBL" id="KAK3792238.1"/>
    </source>
</evidence>
<gene>
    <name evidence="1" type="ORF">RRG08_035993</name>
</gene>
<dbReference type="Proteomes" id="UP001283361">
    <property type="component" value="Unassembled WGS sequence"/>
</dbReference>
<comment type="caution">
    <text evidence="1">The sequence shown here is derived from an EMBL/GenBank/DDBJ whole genome shotgun (WGS) entry which is preliminary data.</text>
</comment>
<accession>A0AAE1E472</accession>
<name>A0AAE1E472_9GAST</name>
<sequence>MSVETCSAVTGRATTLRQRMLLFTLSDHCLTVNPSKLDWLPENISLVIRKRLGPSVDGDISSEVCHYVTERTGRSLRDLDLGYFWIPGLSRSQAIFCLQNTHFSARILLISFLYTRLSCTKQLARARGCEPGVYIYKVSRLVAGQNAQARRAGTS</sequence>